<dbReference type="Gene3D" id="3.40.50.1700">
    <property type="entry name" value="Glycoside hydrolase family 3 C-terminal domain"/>
    <property type="match status" value="1"/>
</dbReference>
<dbReference type="Proteomes" id="UP000078284">
    <property type="component" value="Unassembled WGS sequence"/>
</dbReference>
<keyword evidence="4" id="KW-0732">Signal</keyword>
<reference evidence="10" key="1">
    <citation type="journal article" date="2016" name="Proc. Natl. Acad. Sci. U.S.A.">
        <title>Chromosome-level assembly of Arabidopsis thaliana Ler reveals the extent of translocation and inversion polymorphisms.</title>
        <authorList>
            <person name="Zapata L."/>
            <person name="Ding J."/>
            <person name="Willing E.M."/>
            <person name="Hartwig B."/>
            <person name="Bezdan D."/>
            <person name="Jiao W.B."/>
            <person name="Patel V."/>
            <person name="Velikkakam James G."/>
            <person name="Koornneef M."/>
            <person name="Ossowski S."/>
            <person name="Schneeberger K."/>
        </authorList>
    </citation>
    <scope>NUCLEOTIDE SEQUENCE [LARGE SCALE GENOMIC DNA]</scope>
    <source>
        <strain evidence="10">cv. Landsberg erecta</strain>
    </source>
</reference>
<keyword evidence="5 7" id="KW-0378">Hydrolase</keyword>
<dbReference type="EC" id="3.2.1.21" evidence="3"/>
<dbReference type="EMBL" id="LUHQ01000022">
    <property type="protein sequence ID" value="OAO89126.1"/>
    <property type="molecule type" value="Genomic_DNA"/>
</dbReference>
<keyword evidence="6 7" id="KW-0326">Glycosidase</keyword>
<evidence type="ECO:0000256" key="6">
    <source>
        <dbReference type="ARBA" id="ARBA00023295"/>
    </source>
</evidence>
<name>A0A178U5A7_ARATH</name>
<evidence type="ECO:0000256" key="2">
    <source>
        <dbReference type="ARBA" id="ARBA00005336"/>
    </source>
</evidence>
<evidence type="ECO:0000256" key="1">
    <source>
        <dbReference type="ARBA" id="ARBA00000448"/>
    </source>
</evidence>
<evidence type="ECO:0000256" key="5">
    <source>
        <dbReference type="ARBA" id="ARBA00022801"/>
    </source>
</evidence>
<dbReference type="PANTHER" id="PTHR30620">
    <property type="entry name" value="PERIPLASMIC BETA-GLUCOSIDASE-RELATED"/>
    <property type="match status" value="1"/>
</dbReference>
<dbReference type="InterPro" id="IPR001764">
    <property type="entry name" value="Glyco_hydro_3_N"/>
</dbReference>
<feature type="domain" description="Fibronectin type III-like" evidence="8">
    <location>
        <begin position="653"/>
        <end position="722"/>
    </location>
</feature>
<comment type="catalytic activity">
    <reaction evidence="1">
        <text>Hydrolysis of terminal, non-reducing beta-D-glucosyl residues with release of beta-D-glucose.</text>
        <dbReference type="EC" id="3.2.1.21"/>
    </reaction>
</comment>
<dbReference type="InterPro" id="IPR017853">
    <property type="entry name" value="GH"/>
</dbReference>
<accession>A0A178U5A7</accession>
<dbReference type="AlphaFoldDB" id="A0A178U5A7"/>
<dbReference type="Pfam" id="PF00933">
    <property type="entry name" value="Glyco_hydro_3"/>
    <property type="match status" value="1"/>
</dbReference>
<dbReference type="Gene3D" id="2.60.40.10">
    <property type="entry name" value="Immunoglobulins"/>
    <property type="match status" value="1"/>
</dbReference>
<evidence type="ECO:0000256" key="4">
    <source>
        <dbReference type="ARBA" id="ARBA00022729"/>
    </source>
</evidence>
<dbReference type="InterPro" id="IPR036881">
    <property type="entry name" value="Glyco_hydro_3_C_sf"/>
</dbReference>
<evidence type="ECO:0000256" key="7">
    <source>
        <dbReference type="RuleBase" id="RU361161"/>
    </source>
</evidence>
<dbReference type="PRINTS" id="PR00133">
    <property type="entry name" value="GLHYDRLASE3"/>
</dbReference>
<dbReference type="InterPro" id="IPR013783">
    <property type="entry name" value="Ig-like_fold"/>
</dbReference>
<dbReference type="Gene3D" id="3.20.20.300">
    <property type="entry name" value="Glycoside hydrolase, family 3, N-terminal domain"/>
    <property type="match status" value="1"/>
</dbReference>
<organism evidence="9 10">
    <name type="scientific">Arabidopsis thaliana</name>
    <name type="common">Mouse-ear cress</name>
    <dbReference type="NCBI Taxonomy" id="3702"/>
    <lineage>
        <taxon>Eukaryota</taxon>
        <taxon>Viridiplantae</taxon>
        <taxon>Streptophyta</taxon>
        <taxon>Embryophyta</taxon>
        <taxon>Tracheophyta</taxon>
        <taxon>Spermatophyta</taxon>
        <taxon>Magnoliopsida</taxon>
        <taxon>eudicotyledons</taxon>
        <taxon>Gunneridae</taxon>
        <taxon>Pentapetalae</taxon>
        <taxon>rosids</taxon>
        <taxon>malvids</taxon>
        <taxon>Brassicales</taxon>
        <taxon>Brassicaceae</taxon>
        <taxon>Camelineae</taxon>
        <taxon>Arabidopsis</taxon>
    </lineage>
</organism>
<dbReference type="SUPFAM" id="SSF52279">
    <property type="entry name" value="Beta-D-glucan exohydrolase, C-terminal domain"/>
    <property type="match status" value="1"/>
</dbReference>
<proteinExistence type="inferred from homology"/>
<comment type="caution">
    <text evidence="9">The sequence shown here is derived from an EMBL/GenBank/DDBJ whole genome shotgun (WGS) entry which is preliminary data.</text>
</comment>
<sequence length="760" mass="82019">MTNPAVPLPESFKEKLPLHVYLERMTRDEKIAQLIQLAVPFFEGASEAGLITGPMASLGITEDTVHNAGSVLGMAGAQETINVQLKHLENNRLGIPLLMMADIVHGFKTIFPVPLAIGCSWDLELAQQSAEIAAKEASVSGVHVTYAPMADLVRDPRWGRVMESTGEDPYLNAEFARAFVRGFQGTDLANDPYRVAACVKHFAAYGAAEAGRDYNTVDLSERQLREFYLPAYKAALDEGCEMVMTSFNTVDGIPATGNTPLMRKLLREEWGFDGILISDWGAVKELIAHGIAADESEAALKSMKAGVDIEMMTSCYAKHLSELVDAGELDEALIDEAVMRILQLKDKLGLFDNPYRAADPELEKEIVFSDAHRAAALELARKSCVLLKNDGVLPLAPAQRIAVIGPFARSGDLLGPWSWTGSQDAVVRLSEAIRGKALSPDGVTVADGCGILSATEEQWLEAAAAAQDADVIVLALGEHSDMSGEAGCRADIRLPEAQLELVRRVKSLGKPMVAVLFNGRPLDLHGVFEEADAVLEAWFPGSEGGLAVADLLFGDANPSGRLTMSFPVSVGQVPVYYNAFNTGRPQGAPDAQVRYVSQYLDIPNEPLLPFGFGLGYASFEYGEAALSSDTLTPEQPVVLTVRVTNTGRSAGVETVQLYVRDISGEVVRPVKELKAFRQIELQPGESSEVSFELNESQLRYYHSDLTHTSDAGAFLAMVGPNSRDNASLTFRLIKVGRGELRVPEGGIGPRASEGGIGPRF</sequence>
<evidence type="ECO:0000259" key="8">
    <source>
        <dbReference type="SMART" id="SM01217"/>
    </source>
</evidence>
<evidence type="ECO:0000256" key="3">
    <source>
        <dbReference type="ARBA" id="ARBA00012744"/>
    </source>
</evidence>
<evidence type="ECO:0000313" key="9">
    <source>
        <dbReference type="EMBL" id="OAO89126.1"/>
    </source>
</evidence>
<dbReference type="InterPro" id="IPR026891">
    <property type="entry name" value="Fn3-like"/>
</dbReference>
<protein>
    <recommendedName>
        <fullName evidence="3">beta-glucosidase</fullName>
        <ecNumber evidence="3">3.2.1.21</ecNumber>
    </recommendedName>
</protein>
<dbReference type="NCBIfam" id="NF011678">
    <property type="entry name" value="PRK15098.1"/>
    <property type="match status" value="1"/>
</dbReference>
<dbReference type="InterPro" id="IPR019800">
    <property type="entry name" value="Glyco_hydro_3_AS"/>
</dbReference>
<dbReference type="PANTHER" id="PTHR30620:SF16">
    <property type="entry name" value="LYSOSOMAL BETA GLUCOSIDASE"/>
    <property type="match status" value="1"/>
</dbReference>
<dbReference type="Pfam" id="PF14310">
    <property type="entry name" value="Fn3-like"/>
    <property type="match status" value="1"/>
</dbReference>
<dbReference type="FunFam" id="2.60.40.10:FF:000495">
    <property type="entry name" value="Periplasmic beta-glucosidase"/>
    <property type="match status" value="1"/>
</dbReference>
<dbReference type="SMART" id="SM01217">
    <property type="entry name" value="Fn3_like"/>
    <property type="match status" value="1"/>
</dbReference>
<dbReference type="SUPFAM" id="SSF51445">
    <property type="entry name" value="(Trans)glycosidases"/>
    <property type="match status" value="1"/>
</dbReference>
<dbReference type="PROSITE" id="PS00775">
    <property type="entry name" value="GLYCOSYL_HYDROL_F3"/>
    <property type="match status" value="1"/>
</dbReference>
<dbReference type="InterPro" id="IPR002772">
    <property type="entry name" value="Glyco_hydro_3_C"/>
</dbReference>
<dbReference type="GO" id="GO:0008422">
    <property type="term" value="F:beta-glucosidase activity"/>
    <property type="evidence" value="ECO:0007669"/>
    <property type="project" value="UniProtKB-EC"/>
</dbReference>
<comment type="similarity">
    <text evidence="2 7">Belongs to the glycosyl hydrolase 3 family.</text>
</comment>
<dbReference type="InterPro" id="IPR036962">
    <property type="entry name" value="Glyco_hydro_3_N_sf"/>
</dbReference>
<dbReference type="GO" id="GO:0005975">
    <property type="term" value="P:carbohydrate metabolic process"/>
    <property type="evidence" value="ECO:0007669"/>
    <property type="project" value="InterPro"/>
</dbReference>
<dbReference type="Pfam" id="PF01915">
    <property type="entry name" value="Glyco_hydro_3_C"/>
    <property type="match status" value="1"/>
</dbReference>
<dbReference type="ExpressionAtlas" id="A0A178U5A7">
    <property type="expression patterns" value="baseline and differential"/>
</dbReference>
<dbReference type="InterPro" id="IPR051915">
    <property type="entry name" value="Cellulose_Degrad_GH3"/>
</dbReference>
<evidence type="ECO:0000313" key="10">
    <source>
        <dbReference type="Proteomes" id="UP000078284"/>
    </source>
</evidence>
<gene>
    <name evidence="9" type="ORF">AXX17_ATUG04170</name>
</gene>